<dbReference type="EMBL" id="FNKQ01000002">
    <property type="protein sequence ID" value="SDQ41960.1"/>
    <property type="molecule type" value="Genomic_DNA"/>
</dbReference>
<dbReference type="OrthoDB" id="307063at2157"/>
<dbReference type="GO" id="GO:0005737">
    <property type="term" value="C:cytoplasm"/>
    <property type="evidence" value="ECO:0007669"/>
    <property type="project" value="UniProtKB-SubCell"/>
</dbReference>
<evidence type="ECO:0000313" key="6">
    <source>
        <dbReference type="EMBL" id="SDQ41960.1"/>
    </source>
</evidence>
<dbReference type="PANTHER" id="PTHR33705">
    <property type="entry name" value="PHOSPHOCARRIER PROTEIN HPR"/>
    <property type="match status" value="1"/>
</dbReference>
<dbReference type="InterPro" id="IPR054908">
    <property type="entry name" value="PTS-HPr"/>
</dbReference>
<dbReference type="PANTHER" id="PTHR33705:SF2">
    <property type="entry name" value="PHOSPHOCARRIER PROTEIN NPR"/>
    <property type="match status" value="1"/>
</dbReference>
<comment type="subcellular location">
    <subcellularLocation>
        <location evidence="1">Cytoplasm</location>
    </subcellularLocation>
</comment>
<dbReference type="Proteomes" id="UP000199289">
    <property type="component" value="Unassembled WGS sequence"/>
</dbReference>
<dbReference type="RefSeq" id="WP_092535151.1">
    <property type="nucleotide sequence ID" value="NZ_FNKQ01000002.1"/>
</dbReference>
<dbReference type="EMBL" id="QQST01000001">
    <property type="protein sequence ID" value="RDI70478.1"/>
    <property type="molecule type" value="Genomic_DNA"/>
</dbReference>
<dbReference type="SUPFAM" id="SSF55594">
    <property type="entry name" value="HPr-like"/>
    <property type="match status" value="1"/>
</dbReference>
<dbReference type="NCBIfam" id="TIGR01003">
    <property type="entry name" value="PTS_HPr_family"/>
    <property type="match status" value="1"/>
</dbReference>
<dbReference type="GO" id="GO:0009401">
    <property type="term" value="P:phosphoenolpyruvate-dependent sugar phosphotransferase system"/>
    <property type="evidence" value="ECO:0007669"/>
    <property type="project" value="UniProtKB-KW"/>
</dbReference>
<dbReference type="InterPro" id="IPR035895">
    <property type="entry name" value="HPr-like_sf"/>
</dbReference>
<evidence type="ECO:0000256" key="1">
    <source>
        <dbReference type="ARBA" id="ARBA00004496"/>
    </source>
</evidence>
<evidence type="ECO:0000256" key="3">
    <source>
        <dbReference type="ARBA" id="ARBA00022683"/>
    </source>
</evidence>
<evidence type="ECO:0000259" key="4">
    <source>
        <dbReference type="PROSITE" id="PS51350"/>
    </source>
</evidence>
<organism evidence="6 7">
    <name type="scientific">Halopelagius longus</name>
    <dbReference type="NCBI Taxonomy" id="1236180"/>
    <lineage>
        <taxon>Archaea</taxon>
        <taxon>Methanobacteriati</taxon>
        <taxon>Methanobacteriota</taxon>
        <taxon>Stenosarchaea group</taxon>
        <taxon>Halobacteria</taxon>
        <taxon>Halobacteriales</taxon>
        <taxon>Haloferacaceae</taxon>
    </lineage>
</organism>
<proteinExistence type="predicted"/>
<feature type="domain" description="HPr" evidence="4">
    <location>
        <begin position="1"/>
        <end position="89"/>
    </location>
</feature>
<sequence length="89" mass="9263">MPERVVTVVPEDGLHARPASLFVERANEYDATVEVGPADGDLVNASSMLSVTGLGVAAGDEVRLVAEGDDAEAALDALEEILTTPEDEL</sequence>
<keyword evidence="2" id="KW-0963">Cytoplasm</keyword>
<accession>A0A1H1AQS2</accession>
<dbReference type="PROSITE" id="PS00369">
    <property type="entry name" value="PTS_HPR_HIS"/>
    <property type="match status" value="1"/>
</dbReference>
<dbReference type="InterPro" id="IPR001020">
    <property type="entry name" value="PTS_HPr_His_P_site"/>
</dbReference>
<dbReference type="InterPro" id="IPR050399">
    <property type="entry name" value="HPr"/>
</dbReference>
<dbReference type="CDD" id="cd00367">
    <property type="entry name" value="PTS-HPr_like"/>
    <property type="match status" value="1"/>
</dbReference>
<dbReference type="AlphaFoldDB" id="A0A1H1AQS2"/>
<evidence type="ECO:0000256" key="2">
    <source>
        <dbReference type="ARBA" id="ARBA00022490"/>
    </source>
</evidence>
<evidence type="ECO:0000313" key="7">
    <source>
        <dbReference type="Proteomes" id="UP000199289"/>
    </source>
</evidence>
<dbReference type="Proteomes" id="UP000255421">
    <property type="component" value="Unassembled WGS sequence"/>
</dbReference>
<evidence type="ECO:0000313" key="5">
    <source>
        <dbReference type="EMBL" id="RDI70478.1"/>
    </source>
</evidence>
<keyword evidence="8" id="KW-1185">Reference proteome</keyword>
<dbReference type="Pfam" id="PF00381">
    <property type="entry name" value="PTS-HPr"/>
    <property type="match status" value="1"/>
</dbReference>
<reference evidence="7" key="2">
    <citation type="submission" date="2016-10" db="EMBL/GenBank/DDBJ databases">
        <authorList>
            <person name="Varghese N."/>
            <person name="Submissions S."/>
        </authorList>
    </citation>
    <scope>NUCLEOTIDE SEQUENCE [LARGE SCALE GENOMIC DNA]</scope>
    <source>
        <strain evidence="7">CGMCC 1.12397</strain>
    </source>
</reference>
<dbReference type="InterPro" id="IPR000032">
    <property type="entry name" value="HPr-like"/>
</dbReference>
<keyword evidence="3" id="KW-0598">Phosphotransferase system</keyword>
<dbReference type="Gene3D" id="3.30.1340.10">
    <property type="entry name" value="HPr-like"/>
    <property type="match status" value="1"/>
</dbReference>
<dbReference type="PROSITE" id="PS51350">
    <property type="entry name" value="PTS_HPR_DOM"/>
    <property type="match status" value="1"/>
</dbReference>
<reference evidence="6" key="1">
    <citation type="submission" date="2016-10" db="EMBL/GenBank/DDBJ databases">
        <authorList>
            <person name="de Groot N.N."/>
        </authorList>
    </citation>
    <scope>NUCLEOTIDE SEQUENCE [LARGE SCALE GENOMIC DNA]</scope>
    <source>
        <strain evidence="6">CGMCC 1.12397</strain>
    </source>
</reference>
<protein>
    <submittedName>
        <fullName evidence="5">HPr family phosphocarrier protein</fullName>
    </submittedName>
    <submittedName>
        <fullName evidence="6">Phosphocarrier protein HPr</fullName>
    </submittedName>
</protein>
<dbReference type="PRINTS" id="PR00107">
    <property type="entry name" value="PHOSPHOCPHPR"/>
</dbReference>
<evidence type="ECO:0000313" key="8">
    <source>
        <dbReference type="Proteomes" id="UP000255421"/>
    </source>
</evidence>
<name>A0A1H1AQS2_9EURY</name>
<dbReference type="NCBIfam" id="NF041319">
    <property type="entry name" value="PTS-HPr_Halo"/>
    <property type="match status" value="1"/>
</dbReference>
<reference evidence="5 8" key="3">
    <citation type="submission" date="2018-07" db="EMBL/GenBank/DDBJ databases">
        <title>Genome sequence of extremly halophilic archaeon Halopelagius longus strain BC12-B1.</title>
        <authorList>
            <person name="Zhang X."/>
        </authorList>
    </citation>
    <scope>NUCLEOTIDE SEQUENCE [LARGE SCALE GENOMIC DNA]</scope>
    <source>
        <strain evidence="5 8">BC12-B1</strain>
    </source>
</reference>
<gene>
    <name evidence="5" type="ORF">DWB78_01385</name>
    <name evidence="6" type="ORF">SAMN05216278_1447</name>
</gene>